<dbReference type="GO" id="GO:0005737">
    <property type="term" value="C:cytoplasm"/>
    <property type="evidence" value="ECO:0007669"/>
    <property type="project" value="TreeGrafter"/>
</dbReference>
<dbReference type="GO" id="GO:0009408">
    <property type="term" value="P:response to heat"/>
    <property type="evidence" value="ECO:0007669"/>
    <property type="project" value="InterPro"/>
</dbReference>
<dbReference type="GO" id="GO:0008270">
    <property type="term" value="F:zinc ion binding"/>
    <property type="evidence" value="ECO:0007669"/>
    <property type="project" value="UniProtKB-KW"/>
</dbReference>
<dbReference type="HAMAP" id="MF_01152">
    <property type="entry name" value="DnaJ"/>
    <property type="match status" value="1"/>
</dbReference>
<dbReference type="SUPFAM" id="SSF49493">
    <property type="entry name" value="HSP40/DnaJ peptide-binding domain"/>
    <property type="match status" value="2"/>
</dbReference>
<dbReference type="GO" id="GO:0005524">
    <property type="term" value="F:ATP binding"/>
    <property type="evidence" value="ECO:0007669"/>
    <property type="project" value="InterPro"/>
</dbReference>
<dbReference type="OrthoDB" id="10256793at2759"/>
<sequence>MPPRLTPKGFSTFVAFNSCARKTLGNPSRSLSVHRPGCLQRHPLPSPSKRVGDKRSIHATAPSRAVAKNPYEVLGVKPDATAAEIKKTYFSLARKYHPDTNSDKGAREKFVEIQEAYDILKDEKKRAAYDQYGSASQSPGFDPNAFAGFGRGQGFPGFAGGFAGGNFGGSSRRASGDLFEQLFNSFAGQGGPRAGPRGNVRGDDIEASLSINFLEACKGTKKKVTITPVTDCGTCSASGLKPGVERTTCSTCKGTGSRTFVIDSGFQMSSTCNACDGVGSTVPRGGECGSCGGAGKVRTKQTVQVNIPVGAEDGMAIRIPNAGDAPLMGKGPKGDLYIRLNVTPSNLFTRQGGNLYYQARIPFHRALLGGIVRVPTLDGEVDVRIPGGTQQGEEMVLKGRGVSYLHGGGNGDLFVKFALQIPRSLTKRQRELLEAYADDVEKRAPGGKSAKDPKSEPLSVDNDSRDVPRPEEGGEKTKEEKRATG</sequence>
<dbReference type="InterPro" id="IPR036410">
    <property type="entry name" value="HSP_DnaJ_Cys-rich_dom_sf"/>
</dbReference>
<evidence type="ECO:0000256" key="3">
    <source>
        <dbReference type="ARBA" id="ARBA00022771"/>
    </source>
</evidence>
<keyword evidence="5" id="KW-0143">Chaperone</keyword>
<feature type="domain" description="CR-type" evidence="10">
    <location>
        <begin position="219"/>
        <end position="300"/>
    </location>
</feature>
<dbReference type="CDD" id="cd10747">
    <property type="entry name" value="DnaJ_C"/>
    <property type="match status" value="1"/>
</dbReference>
<dbReference type="Gene3D" id="2.10.230.10">
    <property type="entry name" value="Heat shock protein DnaJ, cysteine-rich domain"/>
    <property type="match status" value="1"/>
</dbReference>
<dbReference type="InterPro" id="IPR002939">
    <property type="entry name" value="DnaJ_C"/>
</dbReference>
<dbReference type="FunFam" id="2.10.230.10:FF:000001">
    <property type="entry name" value="DnaJ subfamily A member 2"/>
    <property type="match status" value="1"/>
</dbReference>
<dbReference type="InterPro" id="IPR036869">
    <property type="entry name" value="J_dom_sf"/>
</dbReference>
<dbReference type="SMART" id="SM00271">
    <property type="entry name" value="DnaJ"/>
    <property type="match status" value="1"/>
</dbReference>
<reference evidence="11 12" key="1">
    <citation type="submission" date="2020-01" db="EMBL/GenBank/DDBJ databases">
        <authorList>
            <person name="Gupta K D."/>
        </authorList>
    </citation>
    <scope>NUCLEOTIDE SEQUENCE [LARGE SCALE GENOMIC DNA]</scope>
</reference>
<dbReference type="Proteomes" id="UP000467700">
    <property type="component" value="Unassembled WGS sequence"/>
</dbReference>
<feature type="region of interest" description="Disordered" evidence="8">
    <location>
        <begin position="24"/>
        <end position="55"/>
    </location>
</feature>
<dbReference type="InterPro" id="IPR001305">
    <property type="entry name" value="HSP_DnaJ_Cys-rich_dom"/>
</dbReference>
<protein>
    <recommendedName>
        <fullName evidence="6">DnaJ homolog 1, mitochondrial</fullName>
    </recommendedName>
</protein>
<evidence type="ECO:0000259" key="9">
    <source>
        <dbReference type="PROSITE" id="PS50076"/>
    </source>
</evidence>
<accession>A0A8S0VW38</accession>
<gene>
    <name evidence="11" type="ORF">AAE3_LOCUS1118</name>
</gene>
<dbReference type="FunFam" id="2.60.260.20:FF:000005">
    <property type="entry name" value="Chaperone protein dnaJ 1, mitochondrial"/>
    <property type="match status" value="1"/>
</dbReference>
<dbReference type="SUPFAM" id="SSF57938">
    <property type="entry name" value="DnaJ/Hsp40 cysteine-rich domain"/>
    <property type="match status" value="1"/>
</dbReference>
<evidence type="ECO:0000256" key="1">
    <source>
        <dbReference type="ARBA" id="ARBA00022723"/>
    </source>
</evidence>
<dbReference type="Pfam" id="PF00684">
    <property type="entry name" value="DnaJ_CXXCXGXG"/>
    <property type="match status" value="1"/>
</dbReference>
<keyword evidence="12" id="KW-1185">Reference proteome</keyword>
<evidence type="ECO:0000256" key="2">
    <source>
        <dbReference type="ARBA" id="ARBA00022737"/>
    </source>
</evidence>
<evidence type="ECO:0000256" key="6">
    <source>
        <dbReference type="ARBA" id="ARBA00072890"/>
    </source>
</evidence>
<feature type="compositionally biased region" description="Basic and acidic residues" evidence="8">
    <location>
        <begin position="462"/>
        <end position="485"/>
    </location>
</feature>
<keyword evidence="1 7" id="KW-0479">Metal-binding</keyword>
<dbReference type="Pfam" id="PF01556">
    <property type="entry name" value="DnaJ_C"/>
    <property type="match status" value="1"/>
</dbReference>
<dbReference type="Gene3D" id="2.60.260.20">
    <property type="entry name" value="Urease metallochaperone UreE, N-terminal domain"/>
    <property type="match status" value="2"/>
</dbReference>
<dbReference type="PRINTS" id="PR00625">
    <property type="entry name" value="JDOMAIN"/>
</dbReference>
<evidence type="ECO:0000313" key="11">
    <source>
        <dbReference type="EMBL" id="CAA7258779.1"/>
    </source>
</evidence>
<dbReference type="Gene3D" id="1.10.287.110">
    <property type="entry name" value="DnaJ domain"/>
    <property type="match status" value="1"/>
</dbReference>
<evidence type="ECO:0000313" key="12">
    <source>
        <dbReference type="Proteomes" id="UP000467700"/>
    </source>
</evidence>
<comment type="caution">
    <text evidence="11">The sequence shown here is derived from an EMBL/GenBank/DDBJ whole genome shotgun (WGS) entry which is preliminary data.</text>
</comment>
<name>A0A8S0VW38_CYCAE</name>
<dbReference type="InterPro" id="IPR008971">
    <property type="entry name" value="HSP40/DnaJ_pept-bd"/>
</dbReference>
<dbReference type="GO" id="GO:0031072">
    <property type="term" value="F:heat shock protein binding"/>
    <property type="evidence" value="ECO:0007669"/>
    <property type="project" value="InterPro"/>
</dbReference>
<keyword evidence="2" id="KW-0677">Repeat</keyword>
<dbReference type="SUPFAM" id="SSF46565">
    <property type="entry name" value="Chaperone J-domain"/>
    <property type="match status" value="1"/>
</dbReference>
<proteinExistence type="inferred from homology"/>
<evidence type="ECO:0000256" key="7">
    <source>
        <dbReference type="PROSITE-ProRule" id="PRU00546"/>
    </source>
</evidence>
<dbReference type="PANTHER" id="PTHR43096">
    <property type="entry name" value="DNAJ HOMOLOG 1, MITOCHONDRIAL-RELATED"/>
    <property type="match status" value="1"/>
</dbReference>
<evidence type="ECO:0000256" key="5">
    <source>
        <dbReference type="ARBA" id="ARBA00023186"/>
    </source>
</evidence>
<dbReference type="Pfam" id="PF00226">
    <property type="entry name" value="DnaJ"/>
    <property type="match status" value="1"/>
</dbReference>
<dbReference type="CDD" id="cd10719">
    <property type="entry name" value="DnaJ_zf"/>
    <property type="match status" value="1"/>
</dbReference>
<dbReference type="GO" id="GO:0042026">
    <property type="term" value="P:protein refolding"/>
    <property type="evidence" value="ECO:0007669"/>
    <property type="project" value="TreeGrafter"/>
</dbReference>
<feature type="domain" description="J" evidence="9">
    <location>
        <begin position="69"/>
        <end position="133"/>
    </location>
</feature>
<dbReference type="GO" id="GO:0051082">
    <property type="term" value="F:unfolded protein binding"/>
    <property type="evidence" value="ECO:0007669"/>
    <property type="project" value="InterPro"/>
</dbReference>
<dbReference type="PROSITE" id="PS00636">
    <property type="entry name" value="DNAJ_1"/>
    <property type="match status" value="1"/>
</dbReference>
<keyword evidence="3 7" id="KW-0863">Zinc-finger</keyword>
<feature type="region of interest" description="Disordered" evidence="8">
    <location>
        <begin position="436"/>
        <end position="485"/>
    </location>
</feature>
<feature type="zinc finger region" description="CR-type" evidence="7">
    <location>
        <begin position="219"/>
        <end position="300"/>
    </location>
</feature>
<dbReference type="PANTHER" id="PTHR43096:SF52">
    <property type="entry name" value="DNAJ HOMOLOG 1, MITOCHONDRIAL-RELATED"/>
    <property type="match status" value="1"/>
</dbReference>
<dbReference type="CDD" id="cd06257">
    <property type="entry name" value="DnaJ"/>
    <property type="match status" value="1"/>
</dbReference>
<dbReference type="PROSITE" id="PS51188">
    <property type="entry name" value="ZF_CR"/>
    <property type="match status" value="1"/>
</dbReference>
<dbReference type="InterPro" id="IPR001623">
    <property type="entry name" value="DnaJ_domain"/>
</dbReference>
<dbReference type="InterPro" id="IPR012724">
    <property type="entry name" value="DnaJ"/>
</dbReference>
<dbReference type="InterPro" id="IPR018253">
    <property type="entry name" value="DnaJ_domain_CS"/>
</dbReference>
<evidence type="ECO:0000259" key="10">
    <source>
        <dbReference type="PROSITE" id="PS51188"/>
    </source>
</evidence>
<dbReference type="AlphaFoldDB" id="A0A8S0VW38"/>
<dbReference type="PROSITE" id="PS50076">
    <property type="entry name" value="DNAJ_2"/>
    <property type="match status" value="1"/>
</dbReference>
<dbReference type="EMBL" id="CACVBS010000002">
    <property type="protein sequence ID" value="CAA7258779.1"/>
    <property type="molecule type" value="Genomic_DNA"/>
</dbReference>
<evidence type="ECO:0000256" key="4">
    <source>
        <dbReference type="ARBA" id="ARBA00022833"/>
    </source>
</evidence>
<organism evidence="11 12">
    <name type="scientific">Cyclocybe aegerita</name>
    <name type="common">Black poplar mushroom</name>
    <name type="synonym">Agrocybe aegerita</name>
    <dbReference type="NCBI Taxonomy" id="1973307"/>
    <lineage>
        <taxon>Eukaryota</taxon>
        <taxon>Fungi</taxon>
        <taxon>Dikarya</taxon>
        <taxon>Basidiomycota</taxon>
        <taxon>Agaricomycotina</taxon>
        <taxon>Agaricomycetes</taxon>
        <taxon>Agaricomycetidae</taxon>
        <taxon>Agaricales</taxon>
        <taxon>Agaricineae</taxon>
        <taxon>Bolbitiaceae</taxon>
        <taxon>Cyclocybe</taxon>
    </lineage>
</organism>
<evidence type="ECO:0000256" key="8">
    <source>
        <dbReference type="SAM" id="MobiDB-lite"/>
    </source>
</evidence>
<feature type="compositionally biased region" description="Basic and acidic residues" evidence="8">
    <location>
        <begin position="436"/>
        <end position="455"/>
    </location>
</feature>
<keyword evidence="4 7" id="KW-0862">Zinc</keyword>